<reference evidence="2" key="1">
    <citation type="journal article" date="2022" name="Mol. Ecol. Resour.">
        <title>The genomes of chicory, endive, great burdock and yacon provide insights into Asteraceae palaeo-polyploidization history and plant inulin production.</title>
        <authorList>
            <person name="Fan W."/>
            <person name="Wang S."/>
            <person name="Wang H."/>
            <person name="Wang A."/>
            <person name="Jiang F."/>
            <person name="Liu H."/>
            <person name="Zhao H."/>
            <person name="Xu D."/>
            <person name="Zhang Y."/>
        </authorList>
    </citation>
    <scope>NUCLEOTIDE SEQUENCE [LARGE SCALE GENOMIC DNA]</scope>
    <source>
        <strain evidence="2">cv. Punajuju</strain>
    </source>
</reference>
<name>A0ACB9G6C2_CICIN</name>
<reference evidence="1 2" key="2">
    <citation type="journal article" date="2022" name="Mol. Ecol. Resour.">
        <title>The genomes of chicory, endive, great burdock and yacon provide insights into Asteraceae paleo-polyploidization history and plant inulin production.</title>
        <authorList>
            <person name="Fan W."/>
            <person name="Wang S."/>
            <person name="Wang H."/>
            <person name="Wang A."/>
            <person name="Jiang F."/>
            <person name="Liu H."/>
            <person name="Zhao H."/>
            <person name="Xu D."/>
            <person name="Zhang Y."/>
        </authorList>
    </citation>
    <scope>NUCLEOTIDE SEQUENCE [LARGE SCALE GENOMIC DNA]</scope>
    <source>
        <strain evidence="2">cv. Punajuju</strain>
        <tissue evidence="1">Leaves</tissue>
    </source>
</reference>
<organism evidence="1 2">
    <name type="scientific">Cichorium intybus</name>
    <name type="common">Chicory</name>
    <dbReference type="NCBI Taxonomy" id="13427"/>
    <lineage>
        <taxon>Eukaryota</taxon>
        <taxon>Viridiplantae</taxon>
        <taxon>Streptophyta</taxon>
        <taxon>Embryophyta</taxon>
        <taxon>Tracheophyta</taxon>
        <taxon>Spermatophyta</taxon>
        <taxon>Magnoliopsida</taxon>
        <taxon>eudicotyledons</taxon>
        <taxon>Gunneridae</taxon>
        <taxon>Pentapetalae</taxon>
        <taxon>asterids</taxon>
        <taxon>campanulids</taxon>
        <taxon>Asterales</taxon>
        <taxon>Asteraceae</taxon>
        <taxon>Cichorioideae</taxon>
        <taxon>Cichorieae</taxon>
        <taxon>Cichoriinae</taxon>
        <taxon>Cichorium</taxon>
    </lineage>
</organism>
<evidence type="ECO:0000313" key="2">
    <source>
        <dbReference type="Proteomes" id="UP001055811"/>
    </source>
</evidence>
<protein>
    <submittedName>
        <fullName evidence="1">Uncharacterized protein</fullName>
    </submittedName>
</protein>
<keyword evidence="2" id="KW-1185">Reference proteome</keyword>
<dbReference type="Proteomes" id="UP001055811">
    <property type="component" value="Linkage Group LG02"/>
</dbReference>
<comment type="caution">
    <text evidence="1">The sequence shown here is derived from an EMBL/GenBank/DDBJ whole genome shotgun (WGS) entry which is preliminary data.</text>
</comment>
<dbReference type="EMBL" id="CM042010">
    <property type="protein sequence ID" value="KAI3778965.1"/>
    <property type="molecule type" value="Genomic_DNA"/>
</dbReference>
<proteinExistence type="predicted"/>
<accession>A0ACB9G6C2</accession>
<gene>
    <name evidence="1" type="ORF">L2E82_08355</name>
</gene>
<sequence>MWVLNDHIWALNSSSRVTAIRTTLTPPSPSPSSSAKDSDEIKRSELYRRFFNGRFARLNSTNVSKDKSFQEIKRRVPSCPDPLHN</sequence>
<evidence type="ECO:0000313" key="1">
    <source>
        <dbReference type="EMBL" id="KAI3778965.1"/>
    </source>
</evidence>